<proteinExistence type="predicted"/>
<reference evidence="1 2" key="1">
    <citation type="submission" date="2018-08" db="EMBL/GenBank/DDBJ databases">
        <title>A genome reference for cultivated species of the human gut microbiota.</title>
        <authorList>
            <person name="Zou Y."/>
            <person name="Xue W."/>
            <person name="Luo G."/>
        </authorList>
    </citation>
    <scope>NUCLEOTIDE SEQUENCE [LARGE SCALE GENOMIC DNA]</scope>
    <source>
        <strain evidence="1 2">AF45-19</strain>
    </source>
</reference>
<dbReference type="AlphaFoldDB" id="A0A414C110"/>
<evidence type="ECO:0000313" key="1">
    <source>
        <dbReference type="EMBL" id="RHK26957.1"/>
    </source>
</evidence>
<name>A0A414C110_BIFAD</name>
<gene>
    <name evidence="1" type="ORF">DW072_02285</name>
</gene>
<evidence type="ECO:0000313" key="2">
    <source>
        <dbReference type="Proteomes" id="UP000285262"/>
    </source>
</evidence>
<dbReference type="EMBL" id="QRNG01000002">
    <property type="protein sequence ID" value="RHK26957.1"/>
    <property type="molecule type" value="Genomic_DNA"/>
</dbReference>
<sequence>MFCCAACRSVVSSRKVNGFLLISTLAARFASFQAEEVRLVCRSQRERQTLRRFEWKDQWISVGLDVDGLGLFLHQWGLTFRRHPERRPIASNACLQEPWNSLPTRTGSLRRSPPAIAV</sequence>
<accession>A0A414C110</accession>
<comment type="caution">
    <text evidence="1">The sequence shown here is derived from an EMBL/GenBank/DDBJ whole genome shotgun (WGS) entry which is preliminary data.</text>
</comment>
<protein>
    <submittedName>
        <fullName evidence="1">Uncharacterized protein</fullName>
    </submittedName>
</protein>
<dbReference type="Proteomes" id="UP000285262">
    <property type="component" value="Unassembled WGS sequence"/>
</dbReference>
<organism evidence="1 2">
    <name type="scientific">Bifidobacterium adolescentis</name>
    <dbReference type="NCBI Taxonomy" id="1680"/>
    <lineage>
        <taxon>Bacteria</taxon>
        <taxon>Bacillati</taxon>
        <taxon>Actinomycetota</taxon>
        <taxon>Actinomycetes</taxon>
        <taxon>Bifidobacteriales</taxon>
        <taxon>Bifidobacteriaceae</taxon>
        <taxon>Bifidobacterium</taxon>
    </lineage>
</organism>